<organism evidence="5 6">
    <name type="scientific">Occultella aeris</name>
    <dbReference type="NCBI Taxonomy" id="2761496"/>
    <lineage>
        <taxon>Bacteria</taxon>
        <taxon>Bacillati</taxon>
        <taxon>Actinomycetota</taxon>
        <taxon>Actinomycetes</taxon>
        <taxon>Micrococcales</taxon>
        <taxon>Ruaniaceae</taxon>
        <taxon>Occultella</taxon>
    </lineage>
</organism>
<dbReference type="SUPFAM" id="SSF51735">
    <property type="entry name" value="NAD(P)-binding Rossmann-fold domains"/>
    <property type="match status" value="1"/>
</dbReference>
<evidence type="ECO:0000259" key="4">
    <source>
        <dbReference type="SMART" id="SM00822"/>
    </source>
</evidence>
<dbReference type="Proteomes" id="UP000419743">
    <property type="component" value="Unassembled WGS sequence"/>
</dbReference>
<dbReference type="RefSeq" id="WP_156740601.1">
    <property type="nucleotide sequence ID" value="NZ_CACRYJ010000025.1"/>
</dbReference>
<dbReference type="InterPro" id="IPR002347">
    <property type="entry name" value="SDR_fam"/>
</dbReference>
<evidence type="ECO:0000256" key="3">
    <source>
        <dbReference type="RuleBase" id="RU000363"/>
    </source>
</evidence>
<feature type="domain" description="Ketoreductase" evidence="4">
    <location>
        <begin position="2"/>
        <end position="179"/>
    </location>
</feature>
<dbReference type="Gene3D" id="3.40.50.720">
    <property type="entry name" value="NAD(P)-binding Rossmann-like Domain"/>
    <property type="match status" value="1"/>
</dbReference>
<evidence type="ECO:0000313" key="5">
    <source>
        <dbReference type="EMBL" id="VZO36601.1"/>
    </source>
</evidence>
<sequence length="256" mass="27137">MPTALITGASSGIGLTFARHLARRGNALVLVARSTARLEEVAAECRAIGAPGVEVLGADLATSTGMDAVAARLGHPDIRTLVNNAGLAVGTPFLDADEADLRRQLAVNVEAVLRLTHAALPGMVERGNGAIINVASIASMLPGRGSTYSASKAWVLQFSEGLATDVAPHGVRVQALCPGFVRTEFHDRAEIDMSRMPDWMYVDVDHLVATSLRDLERGVVMSVPGALYRTIAFLSRAAPRSVVRRFAASINSEDRD</sequence>
<dbReference type="PRINTS" id="PR00080">
    <property type="entry name" value="SDRFAMILY"/>
</dbReference>
<evidence type="ECO:0000256" key="1">
    <source>
        <dbReference type="ARBA" id="ARBA00006484"/>
    </source>
</evidence>
<accession>A0A7M4DI37</accession>
<dbReference type="PIRSF" id="PIRSF000126">
    <property type="entry name" value="11-beta-HSD1"/>
    <property type="match status" value="1"/>
</dbReference>
<comment type="similarity">
    <text evidence="1 3">Belongs to the short-chain dehydrogenases/reductases (SDR) family.</text>
</comment>
<gene>
    <name evidence="5" type="primary">isfD</name>
    <name evidence="5" type="ORF">HALOF300_01788</name>
</gene>
<dbReference type="GO" id="GO:0016020">
    <property type="term" value="C:membrane"/>
    <property type="evidence" value="ECO:0007669"/>
    <property type="project" value="TreeGrafter"/>
</dbReference>
<proteinExistence type="inferred from homology"/>
<protein>
    <submittedName>
        <fullName evidence="5">Sulfoacetaldehyde reductase</fullName>
        <ecNumber evidence="5">1.1.1.313</ecNumber>
    </submittedName>
</protein>
<evidence type="ECO:0000256" key="2">
    <source>
        <dbReference type="ARBA" id="ARBA00023002"/>
    </source>
</evidence>
<dbReference type="CDD" id="cd05233">
    <property type="entry name" value="SDR_c"/>
    <property type="match status" value="1"/>
</dbReference>
<keyword evidence="6" id="KW-1185">Reference proteome</keyword>
<dbReference type="AlphaFoldDB" id="A0A7M4DI37"/>
<dbReference type="PANTHER" id="PTHR44196:SF2">
    <property type="entry name" value="SHORT-CHAIN DEHYDROGENASE-RELATED"/>
    <property type="match status" value="1"/>
</dbReference>
<dbReference type="Pfam" id="PF00106">
    <property type="entry name" value="adh_short"/>
    <property type="match status" value="1"/>
</dbReference>
<dbReference type="InterPro" id="IPR036291">
    <property type="entry name" value="NAD(P)-bd_dom_sf"/>
</dbReference>
<dbReference type="PRINTS" id="PR00081">
    <property type="entry name" value="GDHRDH"/>
</dbReference>
<dbReference type="EC" id="1.1.1.313" evidence="5"/>
<dbReference type="PANTHER" id="PTHR44196">
    <property type="entry name" value="DEHYDROGENASE/REDUCTASE SDR FAMILY MEMBER 7B"/>
    <property type="match status" value="1"/>
</dbReference>
<dbReference type="GO" id="GO:0016491">
    <property type="term" value="F:oxidoreductase activity"/>
    <property type="evidence" value="ECO:0007669"/>
    <property type="project" value="UniProtKB-KW"/>
</dbReference>
<dbReference type="SMART" id="SM00822">
    <property type="entry name" value="PKS_KR"/>
    <property type="match status" value="1"/>
</dbReference>
<keyword evidence="2 5" id="KW-0560">Oxidoreductase</keyword>
<comment type="caution">
    <text evidence="5">The sequence shown here is derived from an EMBL/GenBank/DDBJ whole genome shotgun (WGS) entry which is preliminary data.</text>
</comment>
<dbReference type="InterPro" id="IPR057326">
    <property type="entry name" value="KR_dom"/>
</dbReference>
<reference evidence="5 6" key="1">
    <citation type="submission" date="2019-11" db="EMBL/GenBank/DDBJ databases">
        <authorList>
            <person name="Criscuolo A."/>
        </authorList>
    </citation>
    <scope>NUCLEOTIDE SEQUENCE [LARGE SCALE GENOMIC DNA]</scope>
    <source>
        <strain evidence="5">CIP111667</strain>
    </source>
</reference>
<dbReference type="EMBL" id="CACRYJ010000025">
    <property type="protein sequence ID" value="VZO36601.1"/>
    <property type="molecule type" value="Genomic_DNA"/>
</dbReference>
<name>A0A7M4DI37_9MICO</name>
<evidence type="ECO:0000313" key="6">
    <source>
        <dbReference type="Proteomes" id="UP000419743"/>
    </source>
</evidence>